<sequence length="361" mass="40523">MGIDKGDVRFVIHHSISKSLEAYYQESGRAGRDGRDADCVLFYRPHDGYVFTAMGVDQMDADTKVYAMMKFAQDIEQCRKVAFAEYFSTASDQSIQSWSTHDEDARTNCGHCDNCLRDKDTIERRDVTFSAWQLMKLAEDATRVKAKLTFAELVKAARGNTVHKLPLTMGELTGDNVRLSAEKTEKLVTHLVITKYLSEIFSRPQSKTNGYITLGVTRASKELLKLSREEVEQGKGTRLFLSFVDAIKPRSRSPKTAAPPSKNRKMAQPVAGPSRRANTGKRKHHEVVDDESEGVYTLDLTSVGNDFMPPDSPQYDVSDFEDDDWSHVMGSPPRNHAKAPPKRPRRSLANKEDPIVISDSD</sequence>
<dbReference type="GO" id="GO:0000724">
    <property type="term" value="P:double-strand break repair via homologous recombination"/>
    <property type="evidence" value="ECO:0007669"/>
    <property type="project" value="TreeGrafter"/>
</dbReference>
<dbReference type="GO" id="GO:0009378">
    <property type="term" value="F:four-way junction helicase activity"/>
    <property type="evidence" value="ECO:0007669"/>
    <property type="project" value="TreeGrafter"/>
</dbReference>
<dbReference type="Gene3D" id="1.10.10.10">
    <property type="entry name" value="Winged helix-like DNA-binding domain superfamily/Winged helix DNA-binding domain"/>
    <property type="match status" value="1"/>
</dbReference>
<dbReference type="PANTHER" id="PTHR13710">
    <property type="entry name" value="DNA HELICASE RECQ FAMILY MEMBER"/>
    <property type="match status" value="1"/>
</dbReference>
<dbReference type="PANTHER" id="PTHR13710:SF105">
    <property type="entry name" value="ATP-DEPENDENT DNA HELICASE Q1"/>
    <property type="match status" value="1"/>
</dbReference>
<evidence type="ECO:0000256" key="1">
    <source>
        <dbReference type="ARBA" id="ARBA00005446"/>
    </source>
</evidence>
<dbReference type="GO" id="GO:0043138">
    <property type="term" value="F:3'-5' DNA helicase activity"/>
    <property type="evidence" value="ECO:0007669"/>
    <property type="project" value="UniProtKB-EC"/>
</dbReference>
<gene>
    <name evidence="8" type="ORF">NLI96_g10814</name>
</gene>
<feature type="compositionally biased region" description="Basic residues" evidence="6">
    <location>
        <begin position="335"/>
        <end position="348"/>
    </location>
</feature>
<comment type="catalytic activity">
    <reaction evidence="4">
        <text>Couples ATP hydrolysis with the unwinding of duplex DNA by translocating in the 3'-5' direction.</text>
        <dbReference type="EC" id="5.6.2.4"/>
    </reaction>
</comment>
<dbReference type="Gene3D" id="3.40.50.300">
    <property type="entry name" value="P-loop containing nucleotide triphosphate hydrolases"/>
    <property type="match status" value="1"/>
</dbReference>
<dbReference type="InterPro" id="IPR001650">
    <property type="entry name" value="Helicase_C-like"/>
</dbReference>
<dbReference type="Proteomes" id="UP001212997">
    <property type="component" value="Unassembled WGS sequence"/>
</dbReference>
<dbReference type="AlphaFoldDB" id="A0AAD5UXG6"/>
<evidence type="ECO:0000259" key="7">
    <source>
        <dbReference type="PROSITE" id="PS51194"/>
    </source>
</evidence>
<organism evidence="8 9">
    <name type="scientific">Meripilus lineatus</name>
    <dbReference type="NCBI Taxonomy" id="2056292"/>
    <lineage>
        <taxon>Eukaryota</taxon>
        <taxon>Fungi</taxon>
        <taxon>Dikarya</taxon>
        <taxon>Basidiomycota</taxon>
        <taxon>Agaricomycotina</taxon>
        <taxon>Agaricomycetes</taxon>
        <taxon>Polyporales</taxon>
        <taxon>Meripilaceae</taxon>
        <taxon>Meripilus</taxon>
    </lineage>
</organism>
<comment type="similarity">
    <text evidence="1">Belongs to the helicase family. RecQ subfamily.</text>
</comment>
<dbReference type="SUPFAM" id="SSF52540">
    <property type="entry name" value="P-loop containing nucleoside triphosphate hydrolases"/>
    <property type="match status" value="1"/>
</dbReference>
<dbReference type="GO" id="GO:0003677">
    <property type="term" value="F:DNA binding"/>
    <property type="evidence" value="ECO:0007669"/>
    <property type="project" value="UniProtKB-KW"/>
</dbReference>
<evidence type="ECO:0000256" key="5">
    <source>
        <dbReference type="ARBA" id="ARBA00034808"/>
    </source>
</evidence>
<evidence type="ECO:0000256" key="2">
    <source>
        <dbReference type="ARBA" id="ARBA00023125"/>
    </source>
</evidence>
<keyword evidence="2" id="KW-0238">DNA-binding</keyword>
<evidence type="ECO:0000256" key="3">
    <source>
        <dbReference type="ARBA" id="ARBA00023235"/>
    </source>
</evidence>
<evidence type="ECO:0000256" key="6">
    <source>
        <dbReference type="SAM" id="MobiDB-lite"/>
    </source>
</evidence>
<name>A0AAD5UXG6_9APHY</name>
<feature type="domain" description="Helicase C-terminal" evidence="7">
    <location>
        <begin position="1"/>
        <end position="95"/>
    </location>
</feature>
<keyword evidence="9" id="KW-1185">Reference proteome</keyword>
<dbReference type="GO" id="GO:0005737">
    <property type="term" value="C:cytoplasm"/>
    <property type="evidence" value="ECO:0007669"/>
    <property type="project" value="TreeGrafter"/>
</dbReference>
<dbReference type="Pfam" id="PF16124">
    <property type="entry name" value="RecQ_Zn_bind"/>
    <property type="match status" value="1"/>
</dbReference>
<evidence type="ECO:0000313" key="9">
    <source>
        <dbReference type="Proteomes" id="UP001212997"/>
    </source>
</evidence>
<keyword evidence="3" id="KW-0413">Isomerase</keyword>
<evidence type="ECO:0000313" key="8">
    <source>
        <dbReference type="EMBL" id="KAJ3476930.1"/>
    </source>
</evidence>
<evidence type="ECO:0000256" key="4">
    <source>
        <dbReference type="ARBA" id="ARBA00034617"/>
    </source>
</evidence>
<protein>
    <recommendedName>
        <fullName evidence="5">DNA 3'-5' helicase</fullName>
        <ecNumber evidence="5">5.6.2.4</ecNumber>
    </recommendedName>
</protein>
<dbReference type="PROSITE" id="PS51194">
    <property type="entry name" value="HELICASE_CTER"/>
    <property type="match status" value="1"/>
</dbReference>
<proteinExistence type="inferred from homology"/>
<dbReference type="InterPro" id="IPR036388">
    <property type="entry name" value="WH-like_DNA-bd_sf"/>
</dbReference>
<dbReference type="InterPro" id="IPR027417">
    <property type="entry name" value="P-loop_NTPase"/>
</dbReference>
<feature type="region of interest" description="Disordered" evidence="6">
    <location>
        <begin position="250"/>
        <end position="361"/>
    </location>
</feature>
<dbReference type="EMBL" id="JANAWD010000652">
    <property type="protein sequence ID" value="KAJ3476930.1"/>
    <property type="molecule type" value="Genomic_DNA"/>
</dbReference>
<dbReference type="EC" id="5.6.2.4" evidence="5"/>
<comment type="caution">
    <text evidence="8">The sequence shown here is derived from an EMBL/GenBank/DDBJ whole genome shotgun (WGS) entry which is preliminary data.</text>
</comment>
<dbReference type="GO" id="GO:0005694">
    <property type="term" value="C:chromosome"/>
    <property type="evidence" value="ECO:0007669"/>
    <property type="project" value="TreeGrafter"/>
</dbReference>
<reference evidence="8" key="1">
    <citation type="submission" date="2022-07" db="EMBL/GenBank/DDBJ databases">
        <title>Genome Sequence of Physisporinus lineatus.</title>
        <authorList>
            <person name="Buettner E."/>
        </authorList>
    </citation>
    <scope>NUCLEOTIDE SEQUENCE</scope>
    <source>
        <strain evidence="8">VT162</strain>
    </source>
</reference>
<dbReference type="InterPro" id="IPR032284">
    <property type="entry name" value="RecQ_Zn-bd"/>
</dbReference>
<accession>A0AAD5UXG6</accession>